<keyword evidence="3" id="KW-0862">Zinc</keyword>
<evidence type="ECO:0000256" key="2">
    <source>
        <dbReference type="ARBA" id="ARBA00022771"/>
    </source>
</evidence>
<sequence length="1959" mass="224403">MSGSGKDIHRQKQEKSQWECLTCTYQNDDSRTRCEMCQQPQFSSDIPFTPASDVSHSPPLSRSSTPHASKPYTSHQESERTVYFQNLPTNIRDGAELENRLRRRLQTVCSLEPVNIKCYMSFDIGIILVAKGQDKEHLVQNVGSITLHTDGRDKILFVATLELVSYIVLEVKQYKSDDPLPTGKEVSRRWSELCKDERVCRCDQLNIQFPNIYRVTSGSLDQLLNIRQKPDFAISGQFAHVYICADCSFLEDLPRALSEDQLRHDIGASIKKSSLTVSSLYVQLNKQTGNACILATDTARSWSGESHLMIGGKSYSKKENLSCRLSIYPIPPSFFIQKIINHPAFAGKVTNHKQNGENLILELGDRHVFEERIKVGMLRVDDTLCLHVNIYNASSNPEGSEIDTDTWYETEMPKYKADIMQFVVKPKHEIFRYKWNSQIWLEQFKRTIPHDHENRNVRDRKETDTNKTRHQLRVTVMLNTIGVILKGSYKADDQHVNLNLDSQMKTIVYDHQSKLEQCEKMPTSVPPYSSTRVEVVNEDCLLVYEHLAKNGQRPLLLNMANATSPGGGYRKGDGAQEENLFRRSDYCRSLDVGLDGVHKQPSTRYHCSSNCKLDRLSDDGSMYPMNEFGAIYTSGITVFRQPEDTGYTFMKKPLENVCSLAMAAYRDPKLDRNMLAGKYAVGMRKKIENIFAIAYHHRHQSLVLSAIGCGAFKNPPEHVVQLFRSVIEQYAGFFKLIIFAIIDDHNSGSHLNPEGNFKPFKEALDGSTLEPLSTMNKPNTMFGPYLLLSDGSSVGDVCICDLPPCQFGAKCNEMHDSKHSREYSHPPLCPYASVTGKCRKTKDVVHVTSFIHRQLCRCGGQCSQIDDGKHSQEFEHPIYCPDGGKCQNMKEKHLIEFRHLPLCGKAQKCIEYQKHIEPHCNAYRHCTPQCPYGNQCANFHDKQHMDEFAHPFPTPCPFTPFQCKFHDEFTDDTDNRTCSSSVEQHCLAYAHVCRAGRNCENKNSLHLKKSIHIARHLCPKDGKCKQLTDENHLNSFTHSNVDDVRLPCKYDDRCHDRRQPDHITKFRHAITFEHSSILRYYNLNKEIDFVENQKNIIARVTDYVEKNNWKPLPSGSVPREILDWLRSVQPIHRCNPIIFESILLHGHVMSRDYMVNLKHSKFVANSVLQHGRIRRIGALREKLVEQRANEYIIALVEDIFEKEGFYTHLATVAGEEGAPATPVRVYPASCSEVIQTGETFLSRLLKENDLDAIRSNALAIARASMKLHMNPSGIGFSKDKDLETDKSVFSILGPNLGHYYGDVIIVFKREILHHPDANFCIQAATSFASGSVFTLRPWWGTDPGTLDERVKLYHQAILNASVPGYEYAAALELIAFTSLDLKLNSMDIDLDKIHKRWLHVDAHLTVEGHLPRLIPLSYIDHVYMPKNFYDSFSDDVRRAINANFKRNFTIVSFDGDPNQPHGPHTPVPKSKSRADFQDSVVKELFKQYSEQRKYQPSRPVTGTAITIASSDFTNHYVLPLTIKQAYEQYRFQNKHRPRRNMTYIYWQVVNGDMMLTLCNEPIDPDKKQPDLRCLTCYVAGKPTDKNLPYHENYSYLNNHQPFKHLVLKETNKFAASSNTFYVGCNTDDLMTFCLEIDRSNGTVTLFHASSNGIYNHERISHTFSRGVLDLNQLNFIHVSAGSHSVPIRNLIICFEKQVDFHPTFDKDYREVSSSSPAQNKKNDNYARSPSPSPPKKDADDKKSGRLLDKMKRFFVGEVVTCPDNVNCLIQYSESNSVAHNKKYSHPCPYSELCREKESHLTHEPHKVPMCKFDKKCDKIVDPFHRAAYRHTDLPDFLKPCRDQNSCHDDSRKHRRKYSHGEKVYGTKAKEVVREKSSSRDRHDHNPKKAHCKWGSKCWDIGNRRHCKEFSHSAVDSEEDVPHEKDHRTPCIYGVHCRKMDNEHHRAKYSHVKDASPSDE</sequence>
<evidence type="ECO:0000313" key="7">
    <source>
        <dbReference type="EMBL" id="CAF1558164.1"/>
    </source>
</evidence>
<dbReference type="SMART" id="SM00547">
    <property type="entry name" value="ZnF_RBZ"/>
    <property type="match status" value="1"/>
</dbReference>
<dbReference type="InterPro" id="IPR001876">
    <property type="entry name" value="Znf_RanBP2"/>
</dbReference>
<gene>
    <name evidence="7" type="ORF">KQP761_LOCUS18157</name>
</gene>
<dbReference type="GO" id="GO:0008270">
    <property type="term" value="F:zinc ion binding"/>
    <property type="evidence" value="ECO:0007669"/>
    <property type="project" value="UniProtKB-KW"/>
</dbReference>
<name>A0A815XIX5_9BILA</name>
<dbReference type="Proteomes" id="UP000663834">
    <property type="component" value="Unassembled WGS sequence"/>
</dbReference>
<dbReference type="NCBIfam" id="TIGR02452">
    <property type="entry name" value="TIGR02452 family protein"/>
    <property type="match status" value="1"/>
</dbReference>
<evidence type="ECO:0000259" key="6">
    <source>
        <dbReference type="PROSITE" id="PS50199"/>
    </source>
</evidence>
<feature type="region of interest" description="Disordered" evidence="5">
    <location>
        <begin position="1709"/>
        <end position="1742"/>
    </location>
</feature>
<keyword evidence="1" id="KW-0479">Metal-binding</keyword>
<evidence type="ECO:0000256" key="4">
    <source>
        <dbReference type="PROSITE-ProRule" id="PRU00322"/>
    </source>
</evidence>
<dbReference type="InterPro" id="IPR019261">
    <property type="entry name" value="PARG_cat_microbial"/>
</dbReference>
<dbReference type="InterPro" id="IPR036443">
    <property type="entry name" value="Znf_RanBP2_sf"/>
</dbReference>
<dbReference type="PANTHER" id="PTHR35596">
    <property type="entry name" value="DUF2263 DOMAIN-CONTAINING PROTEIN"/>
    <property type="match status" value="1"/>
</dbReference>
<feature type="domain" description="RanBP2-type" evidence="6">
    <location>
        <begin position="14"/>
        <end position="43"/>
    </location>
</feature>
<dbReference type="InterPro" id="IPR043472">
    <property type="entry name" value="Macro_dom-like"/>
</dbReference>
<feature type="region of interest" description="Disordered" evidence="5">
    <location>
        <begin position="1454"/>
        <end position="1473"/>
    </location>
</feature>
<proteinExistence type="predicted"/>
<keyword evidence="2 4" id="KW-0863">Zinc-finger</keyword>
<dbReference type="EMBL" id="CAJNOW010009251">
    <property type="protein sequence ID" value="CAF1558164.1"/>
    <property type="molecule type" value="Genomic_DNA"/>
</dbReference>
<accession>A0A815XIX5</accession>
<dbReference type="InterPro" id="IPR012664">
    <property type="entry name" value="CHP02452"/>
</dbReference>
<evidence type="ECO:0000256" key="5">
    <source>
        <dbReference type="SAM" id="MobiDB-lite"/>
    </source>
</evidence>
<dbReference type="Pfam" id="PF10021">
    <property type="entry name" value="PARG_cat_microb"/>
    <property type="match status" value="1"/>
</dbReference>
<dbReference type="Gene3D" id="3.40.220.10">
    <property type="entry name" value="Leucine Aminopeptidase, subunit E, domain 1"/>
    <property type="match status" value="1"/>
</dbReference>
<dbReference type="PROSITE" id="PS01358">
    <property type="entry name" value="ZF_RANBP2_1"/>
    <property type="match status" value="1"/>
</dbReference>
<dbReference type="SUPFAM" id="SSF52949">
    <property type="entry name" value="Macro domain-like"/>
    <property type="match status" value="1"/>
</dbReference>
<comment type="caution">
    <text evidence="7">The sequence shown here is derived from an EMBL/GenBank/DDBJ whole genome shotgun (WGS) entry which is preliminary data.</text>
</comment>
<evidence type="ECO:0000256" key="3">
    <source>
        <dbReference type="ARBA" id="ARBA00022833"/>
    </source>
</evidence>
<dbReference type="PROSITE" id="PS50199">
    <property type="entry name" value="ZF_RANBP2_2"/>
    <property type="match status" value="1"/>
</dbReference>
<feature type="compositionally biased region" description="Polar residues" evidence="5">
    <location>
        <begin position="45"/>
        <end position="75"/>
    </location>
</feature>
<dbReference type="Gene3D" id="4.10.1060.10">
    <property type="entry name" value="Zinc finger, RanBP2-type"/>
    <property type="match status" value="1"/>
</dbReference>
<evidence type="ECO:0000313" key="8">
    <source>
        <dbReference type="Proteomes" id="UP000663834"/>
    </source>
</evidence>
<feature type="region of interest" description="Disordered" evidence="5">
    <location>
        <begin position="45"/>
        <end position="80"/>
    </location>
</feature>
<reference evidence="7" key="1">
    <citation type="submission" date="2021-02" db="EMBL/GenBank/DDBJ databases">
        <authorList>
            <person name="Nowell W R."/>
        </authorList>
    </citation>
    <scope>NUCLEOTIDE SEQUENCE</scope>
</reference>
<dbReference type="SUPFAM" id="SSF90209">
    <property type="entry name" value="Ran binding protein zinc finger-like"/>
    <property type="match status" value="1"/>
</dbReference>
<dbReference type="PANTHER" id="PTHR35596:SF1">
    <property type="entry name" value="MICROBIAL-TYPE PARG CATALYTIC DOMAIN-CONTAINING PROTEIN"/>
    <property type="match status" value="1"/>
</dbReference>
<dbReference type="OrthoDB" id="9985428at2759"/>
<evidence type="ECO:0000256" key="1">
    <source>
        <dbReference type="ARBA" id="ARBA00022723"/>
    </source>
</evidence>
<organism evidence="7 8">
    <name type="scientific">Rotaria magnacalcarata</name>
    <dbReference type="NCBI Taxonomy" id="392030"/>
    <lineage>
        <taxon>Eukaryota</taxon>
        <taxon>Metazoa</taxon>
        <taxon>Spiralia</taxon>
        <taxon>Gnathifera</taxon>
        <taxon>Rotifera</taxon>
        <taxon>Eurotatoria</taxon>
        <taxon>Bdelloidea</taxon>
        <taxon>Philodinida</taxon>
        <taxon>Philodinidae</taxon>
        <taxon>Rotaria</taxon>
    </lineage>
</organism>
<protein>
    <recommendedName>
        <fullName evidence="6">RanBP2-type domain-containing protein</fullName>
    </recommendedName>
</protein>